<accession>F6WWH2</accession>
<dbReference type="GO" id="GO:0048471">
    <property type="term" value="C:perinuclear region of cytoplasm"/>
    <property type="evidence" value="ECO:0007669"/>
    <property type="project" value="UniProtKB-SubCell"/>
</dbReference>
<dbReference type="OMA" id="AAWLPNR"/>
<dbReference type="Pfam" id="PF08700">
    <property type="entry name" value="VPS51_Exo84_N"/>
    <property type="match status" value="1"/>
</dbReference>
<feature type="domain" description="PH" evidence="10">
    <location>
        <begin position="159"/>
        <end position="264"/>
    </location>
</feature>
<reference evidence="11" key="3">
    <citation type="submission" date="2025-08" db="UniProtKB">
        <authorList>
            <consortium name="Ensembl"/>
        </authorList>
    </citation>
    <scope>IDENTIFICATION</scope>
</reference>
<dbReference type="SMART" id="SM00233">
    <property type="entry name" value="PH"/>
    <property type="match status" value="1"/>
</dbReference>
<organism evidence="11 12">
    <name type="scientific">Ciona intestinalis</name>
    <name type="common">Transparent sea squirt</name>
    <name type="synonym">Ascidia intestinalis</name>
    <dbReference type="NCBI Taxonomy" id="7719"/>
    <lineage>
        <taxon>Eukaryota</taxon>
        <taxon>Metazoa</taxon>
        <taxon>Chordata</taxon>
        <taxon>Tunicata</taxon>
        <taxon>Ascidiacea</taxon>
        <taxon>Phlebobranchia</taxon>
        <taxon>Cionidae</taxon>
        <taxon>Ciona</taxon>
    </lineage>
</organism>
<evidence type="ECO:0000256" key="6">
    <source>
        <dbReference type="ARBA" id="ARBA00022448"/>
    </source>
</evidence>
<dbReference type="Gene3D" id="2.30.29.30">
    <property type="entry name" value="Pleckstrin-homology domain (PH domain)/Phosphotyrosine-binding domain (PTB)"/>
    <property type="match status" value="1"/>
</dbReference>
<dbReference type="InterPro" id="IPR042560">
    <property type="entry name" value="Exo84_C_2"/>
</dbReference>
<dbReference type="InParanoid" id="F6WWH2"/>
<protein>
    <recommendedName>
        <fullName evidence="5">Exocyst complex component 8</fullName>
    </recommendedName>
</protein>
<sequence length="715" mass="81067">MDGTKTLPKMSTSLAKSLSQRNFDADKFAKSISAQSDGDKDLQENRQRVHALGEDTAQILKKQVYHNYQQFIDTAKEISFLEGEMFQLNHILTEQKNLMDTMTTIFASKAKGRYKYDSSKEDSSKRKAEDKALEQKKAMSALRDKMEGCANIIDAPGRYLVHDGDVSELDTDSFNQISKIHLFLFNDSLMVTTWVGTRRGNAVAGKYKYQVLIPIDTLAIVNARDVGPVKNAFNVLVLPESRMFQCENSKEKREWLEIMDSTKRKHLADREKPPEPDTPTTPMSPTKIFNPFMEMDKEDTGSPEKRNEKLPKVIVGDPHLNEEWIVEMPEDLDVFIAQRNFEQAVEVILKTKEFLSDIRDCPAKVEVGEQLHNRTTQLVDVLSRELKSSPDRSLRGGPRVVRRPVVLLIRLHETSKACSLFLSNRSSAVTFAIRQLRTEGSLSLYISKLCKVFFNNLEETAREFNQAFTDIKGCYSSFVVWSRNELTSFVDTFSQQVFGRNADISEVAECVQNAQSHCERLHNLGLDLSFLLNNLLLPHIQSSLRDHKQKIIDATKLRNSEELWRPSNLGTPQATERLVGEMLQLGLKSFVDYCYDGCFSRLTGSTLAFTRAILTHVDSAVKMMLPDLQKSIVEGTAEVVMSYTEFTLGCVQSETERPDKAKLIKENAKFVADSLLPLVEMKIQKAKGKAKNQMRFWSEVMTVIAVLASFLSAVF</sequence>
<comment type="function">
    <text evidence="1">Component of the exocyst complex involved in the docking of exocytic vesicles with fusion sites on the plasma membrane.</text>
</comment>
<keyword evidence="6" id="KW-0813">Transport</keyword>
<dbReference type="EMBL" id="EAAA01002419">
    <property type="status" value="NOT_ANNOTATED_CDS"/>
    <property type="molecule type" value="Genomic_DNA"/>
</dbReference>
<evidence type="ECO:0000256" key="9">
    <source>
        <dbReference type="SAM" id="MobiDB-lite"/>
    </source>
</evidence>
<dbReference type="Pfam" id="PF16528">
    <property type="entry name" value="Exo84_C"/>
    <property type="match status" value="1"/>
</dbReference>
<dbReference type="HOGENOM" id="CLU_025760_0_0_1"/>
<evidence type="ECO:0000256" key="2">
    <source>
        <dbReference type="ARBA" id="ARBA00004556"/>
    </source>
</evidence>
<proteinExistence type="inferred from homology"/>
<dbReference type="STRING" id="7719.ENSCINP00000014502"/>
<keyword evidence="12" id="KW-1185">Reference proteome</keyword>
<dbReference type="GO" id="GO:0008104">
    <property type="term" value="P:intracellular protein localization"/>
    <property type="evidence" value="ECO:0000318"/>
    <property type="project" value="GO_Central"/>
</dbReference>
<dbReference type="SUPFAM" id="SSF74788">
    <property type="entry name" value="Cullin repeat-like"/>
    <property type="match status" value="1"/>
</dbReference>
<dbReference type="PROSITE" id="PS50003">
    <property type="entry name" value="PH_DOMAIN"/>
    <property type="match status" value="1"/>
</dbReference>
<feature type="region of interest" description="Disordered" evidence="9">
    <location>
        <begin position="263"/>
        <end position="286"/>
    </location>
</feature>
<dbReference type="InterPro" id="IPR001849">
    <property type="entry name" value="PH_domain"/>
</dbReference>
<reference evidence="11" key="4">
    <citation type="submission" date="2025-09" db="UniProtKB">
        <authorList>
            <consortium name="Ensembl"/>
        </authorList>
    </citation>
    <scope>IDENTIFICATION</scope>
</reference>
<dbReference type="InterPro" id="IPR033961">
    <property type="entry name" value="Exo84"/>
</dbReference>
<dbReference type="InterPro" id="IPR032403">
    <property type="entry name" value="Exo84_C"/>
</dbReference>
<evidence type="ECO:0000313" key="12">
    <source>
        <dbReference type="Proteomes" id="UP000008144"/>
    </source>
</evidence>
<evidence type="ECO:0000259" key="10">
    <source>
        <dbReference type="PROSITE" id="PS50003"/>
    </source>
</evidence>
<name>F6WWH2_CIOIN</name>
<evidence type="ECO:0000256" key="8">
    <source>
        <dbReference type="ARBA" id="ARBA00022927"/>
    </source>
</evidence>
<dbReference type="CDD" id="cd01226">
    <property type="entry name" value="PH_RalBD_exo84"/>
    <property type="match status" value="1"/>
</dbReference>
<dbReference type="GO" id="GO:0000145">
    <property type="term" value="C:exocyst"/>
    <property type="evidence" value="ECO:0000318"/>
    <property type="project" value="GO_Central"/>
</dbReference>
<dbReference type="PANTHER" id="PTHR21426:SF12">
    <property type="entry name" value="EXOCYST COMPLEX COMPONENT 8"/>
    <property type="match status" value="1"/>
</dbReference>
<dbReference type="GO" id="GO:0015031">
    <property type="term" value="P:protein transport"/>
    <property type="evidence" value="ECO:0007669"/>
    <property type="project" value="UniProtKB-KW"/>
</dbReference>
<comment type="subcellular location">
    <subcellularLocation>
        <location evidence="3">Cell projection</location>
        <location evidence="3">Growth cone</location>
    </subcellularLocation>
    <subcellularLocation>
        <location evidence="2">Cytoplasm</location>
        <location evidence="2">Perinuclear region</location>
    </subcellularLocation>
</comment>
<keyword evidence="8" id="KW-0653">Protein transport</keyword>
<feature type="compositionally biased region" description="Basic and acidic residues" evidence="9">
    <location>
        <begin position="263"/>
        <end position="275"/>
    </location>
</feature>
<evidence type="ECO:0000256" key="1">
    <source>
        <dbReference type="ARBA" id="ARBA00002660"/>
    </source>
</evidence>
<dbReference type="SUPFAM" id="SSF50729">
    <property type="entry name" value="PH domain-like"/>
    <property type="match status" value="1"/>
</dbReference>
<dbReference type="Gene3D" id="1.20.58.1210">
    <property type="entry name" value="Exo84p, N-terminal helical domain"/>
    <property type="match status" value="1"/>
</dbReference>
<reference evidence="11" key="2">
    <citation type="journal article" date="2008" name="Genome Biol.">
        <title>Improved genome assembly and evidence-based global gene model set for the chordate Ciona intestinalis: new insight into intron and operon populations.</title>
        <authorList>
            <person name="Satou Y."/>
            <person name="Mineta K."/>
            <person name="Ogasawara M."/>
            <person name="Sasakura Y."/>
            <person name="Shoguchi E."/>
            <person name="Ueno K."/>
            <person name="Yamada L."/>
            <person name="Matsumoto J."/>
            <person name="Wasserscheid J."/>
            <person name="Dewar K."/>
            <person name="Wiley G.B."/>
            <person name="Macmil S.L."/>
            <person name="Roe B.A."/>
            <person name="Zeller R.W."/>
            <person name="Hastings K.E."/>
            <person name="Lemaire P."/>
            <person name="Lindquist E."/>
            <person name="Endo T."/>
            <person name="Hotta K."/>
            <person name="Inaba K."/>
        </authorList>
    </citation>
    <scope>NUCLEOTIDE SEQUENCE [LARGE SCALE GENOMIC DNA]</scope>
    <source>
        <strain evidence="11">wild type</strain>
    </source>
</reference>
<keyword evidence="7" id="KW-0268">Exocytosis</keyword>
<dbReference type="InterPro" id="IPR011993">
    <property type="entry name" value="PH-like_dom_sf"/>
</dbReference>
<dbReference type="GO" id="GO:0006887">
    <property type="term" value="P:exocytosis"/>
    <property type="evidence" value="ECO:0007669"/>
    <property type="project" value="UniProtKB-KW"/>
</dbReference>
<evidence type="ECO:0000256" key="5">
    <source>
        <dbReference type="ARBA" id="ARBA00017509"/>
    </source>
</evidence>
<dbReference type="InterPro" id="IPR016159">
    <property type="entry name" value="Cullin_repeat-like_dom_sf"/>
</dbReference>
<evidence type="ECO:0000256" key="3">
    <source>
        <dbReference type="ARBA" id="ARBA00004624"/>
    </source>
</evidence>
<evidence type="ECO:0000256" key="4">
    <source>
        <dbReference type="ARBA" id="ARBA00007210"/>
    </source>
</evidence>
<dbReference type="GO" id="GO:0030426">
    <property type="term" value="C:growth cone"/>
    <property type="evidence" value="ECO:0007669"/>
    <property type="project" value="UniProtKB-SubCell"/>
</dbReference>
<comment type="similarity">
    <text evidence="4">Belongs to the EXO84 family.</text>
</comment>
<reference evidence="12" key="1">
    <citation type="journal article" date="2002" name="Science">
        <title>The draft genome of Ciona intestinalis: insights into chordate and vertebrate origins.</title>
        <authorList>
            <person name="Dehal P."/>
            <person name="Satou Y."/>
            <person name="Campbell R.K."/>
            <person name="Chapman J."/>
            <person name="Degnan B."/>
            <person name="De Tomaso A."/>
            <person name="Davidson B."/>
            <person name="Di Gregorio A."/>
            <person name="Gelpke M."/>
            <person name="Goodstein D.M."/>
            <person name="Harafuji N."/>
            <person name="Hastings K.E."/>
            <person name="Ho I."/>
            <person name="Hotta K."/>
            <person name="Huang W."/>
            <person name="Kawashima T."/>
            <person name="Lemaire P."/>
            <person name="Martinez D."/>
            <person name="Meinertzhagen I.A."/>
            <person name="Necula S."/>
            <person name="Nonaka M."/>
            <person name="Putnam N."/>
            <person name="Rash S."/>
            <person name="Saiga H."/>
            <person name="Satake M."/>
            <person name="Terry A."/>
            <person name="Yamada L."/>
            <person name="Wang H.G."/>
            <person name="Awazu S."/>
            <person name="Azumi K."/>
            <person name="Boore J."/>
            <person name="Branno M."/>
            <person name="Chin-Bow S."/>
            <person name="DeSantis R."/>
            <person name="Doyle S."/>
            <person name="Francino P."/>
            <person name="Keys D.N."/>
            <person name="Haga S."/>
            <person name="Hayashi H."/>
            <person name="Hino K."/>
            <person name="Imai K.S."/>
            <person name="Inaba K."/>
            <person name="Kano S."/>
            <person name="Kobayashi K."/>
            <person name="Kobayashi M."/>
            <person name="Lee B.I."/>
            <person name="Makabe K.W."/>
            <person name="Manohar C."/>
            <person name="Matassi G."/>
            <person name="Medina M."/>
            <person name="Mochizuki Y."/>
            <person name="Mount S."/>
            <person name="Morishita T."/>
            <person name="Miura S."/>
            <person name="Nakayama A."/>
            <person name="Nishizaka S."/>
            <person name="Nomoto H."/>
            <person name="Ohta F."/>
            <person name="Oishi K."/>
            <person name="Rigoutsos I."/>
            <person name="Sano M."/>
            <person name="Sasaki A."/>
            <person name="Sasakura Y."/>
            <person name="Shoguchi E."/>
            <person name="Shin-i T."/>
            <person name="Spagnuolo A."/>
            <person name="Stainier D."/>
            <person name="Suzuki M.M."/>
            <person name="Tassy O."/>
            <person name="Takatori N."/>
            <person name="Tokuoka M."/>
            <person name="Yagi K."/>
            <person name="Yoshizaki F."/>
            <person name="Wada S."/>
            <person name="Zhang C."/>
            <person name="Hyatt P.D."/>
            <person name="Larimer F."/>
            <person name="Detter C."/>
            <person name="Doggett N."/>
            <person name="Glavina T."/>
            <person name="Hawkins T."/>
            <person name="Richardson P."/>
            <person name="Lucas S."/>
            <person name="Kohara Y."/>
            <person name="Levine M."/>
            <person name="Satoh N."/>
            <person name="Rokhsar D.S."/>
        </authorList>
    </citation>
    <scope>NUCLEOTIDE SEQUENCE [LARGE SCALE GENOMIC DNA]</scope>
</reference>
<dbReference type="PANTHER" id="PTHR21426">
    <property type="entry name" value="EXOCYST COMPLEX COMPONENT 8"/>
    <property type="match status" value="1"/>
</dbReference>
<dbReference type="Proteomes" id="UP000008144">
    <property type="component" value="Chromosome 7"/>
</dbReference>
<dbReference type="Gene3D" id="1.20.58.1220">
    <property type="entry name" value="Exo84p, C-terminal helical domain"/>
    <property type="match status" value="1"/>
</dbReference>
<dbReference type="AlphaFoldDB" id="F6WWH2"/>
<evidence type="ECO:0000256" key="7">
    <source>
        <dbReference type="ARBA" id="ARBA00022483"/>
    </source>
</evidence>
<dbReference type="GO" id="GO:0006893">
    <property type="term" value="P:Golgi to plasma membrane transport"/>
    <property type="evidence" value="ECO:0000318"/>
    <property type="project" value="GO_Central"/>
</dbReference>
<dbReference type="GeneTree" id="ENSGT00390000015936"/>
<dbReference type="Ensembl" id="ENSCINT00000014502.3">
    <property type="protein sequence ID" value="ENSCINP00000014502.3"/>
    <property type="gene ID" value="ENSCING00000007056.3"/>
</dbReference>
<dbReference type="InterPro" id="IPR042561">
    <property type="entry name" value="Exo84_C_1"/>
</dbReference>
<dbReference type="FunCoup" id="F6WWH2">
    <property type="interactions" value="1480"/>
</dbReference>
<evidence type="ECO:0000313" key="11">
    <source>
        <dbReference type="Ensembl" id="ENSCINP00000014502.3"/>
    </source>
</evidence>